<evidence type="ECO:0000256" key="2">
    <source>
        <dbReference type="ARBA" id="ARBA00023015"/>
    </source>
</evidence>
<dbReference type="PANTHER" id="PTHR43133">
    <property type="entry name" value="RNA POLYMERASE ECF-TYPE SIGMA FACTO"/>
    <property type="match status" value="1"/>
</dbReference>
<feature type="domain" description="RNA polymerase sigma factor 70 region 4 type 2" evidence="6">
    <location>
        <begin position="124"/>
        <end position="176"/>
    </location>
</feature>
<dbReference type="SUPFAM" id="SSF88946">
    <property type="entry name" value="Sigma2 domain of RNA polymerase sigma factors"/>
    <property type="match status" value="1"/>
</dbReference>
<dbReference type="Proteomes" id="UP000831290">
    <property type="component" value="Chromosome"/>
</dbReference>
<dbReference type="SUPFAM" id="SSF88659">
    <property type="entry name" value="Sigma3 and sigma4 domains of RNA polymerase sigma factors"/>
    <property type="match status" value="1"/>
</dbReference>
<keyword evidence="2" id="KW-0805">Transcription regulation</keyword>
<dbReference type="GO" id="GO:0006352">
    <property type="term" value="P:DNA-templated transcription initiation"/>
    <property type="evidence" value="ECO:0007669"/>
    <property type="project" value="InterPro"/>
</dbReference>
<dbReference type="NCBIfam" id="TIGR02937">
    <property type="entry name" value="sigma70-ECF"/>
    <property type="match status" value="1"/>
</dbReference>
<feature type="domain" description="RNA polymerase sigma-70 region 2" evidence="5">
    <location>
        <begin position="27"/>
        <end position="93"/>
    </location>
</feature>
<evidence type="ECO:0000313" key="7">
    <source>
        <dbReference type="EMBL" id="UOB18240.1"/>
    </source>
</evidence>
<dbReference type="InterPro" id="IPR013324">
    <property type="entry name" value="RNA_pol_sigma_r3/r4-like"/>
</dbReference>
<sequence>MSHVKLNTDQLLQLCKQGSQSAQLEVYNRYYKAMYNTAFRIVKDSFEAEDVMQESFLNAFTKLHSFKGEVTFGAWLKRIVINNSIYHYKKQQKNMAIPFDDVLNKVEDNDGIVLDHEFTNLKAQKVLETMKMLKDNYRVSLTLHLIEGYDYEEISEIMNISYANCRTMISRAKESLRNKLTSIAYE</sequence>
<keyword evidence="4" id="KW-0804">Transcription</keyword>
<dbReference type="EMBL" id="CP094358">
    <property type="protein sequence ID" value="UOB18240.1"/>
    <property type="molecule type" value="Genomic_DNA"/>
</dbReference>
<dbReference type="InterPro" id="IPR013325">
    <property type="entry name" value="RNA_pol_sigma_r2"/>
</dbReference>
<organism evidence="7 8">
    <name type="scientific">Abyssalbus ytuae</name>
    <dbReference type="NCBI Taxonomy" id="2926907"/>
    <lineage>
        <taxon>Bacteria</taxon>
        <taxon>Pseudomonadati</taxon>
        <taxon>Bacteroidota</taxon>
        <taxon>Flavobacteriia</taxon>
        <taxon>Flavobacteriales</taxon>
        <taxon>Flavobacteriaceae</taxon>
        <taxon>Abyssalbus</taxon>
    </lineage>
</organism>
<evidence type="ECO:0000256" key="1">
    <source>
        <dbReference type="ARBA" id="ARBA00010641"/>
    </source>
</evidence>
<dbReference type="Gene3D" id="1.10.1740.10">
    <property type="match status" value="1"/>
</dbReference>
<protein>
    <submittedName>
        <fullName evidence="7">RNA polymerase sigma factor</fullName>
    </submittedName>
</protein>
<dbReference type="PANTHER" id="PTHR43133:SF51">
    <property type="entry name" value="RNA POLYMERASE SIGMA FACTOR"/>
    <property type="match status" value="1"/>
</dbReference>
<accession>A0A9E6ZPM4</accession>
<dbReference type="Pfam" id="PF08281">
    <property type="entry name" value="Sigma70_r4_2"/>
    <property type="match status" value="1"/>
</dbReference>
<dbReference type="InterPro" id="IPR014284">
    <property type="entry name" value="RNA_pol_sigma-70_dom"/>
</dbReference>
<dbReference type="Gene3D" id="1.10.10.10">
    <property type="entry name" value="Winged helix-like DNA-binding domain superfamily/Winged helix DNA-binding domain"/>
    <property type="match status" value="1"/>
</dbReference>
<keyword evidence="8" id="KW-1185">Reference proteome</keyword>
<dbReference type="CDD" id="cd06171">
    <property type="entry name" value="Sigma70_r4"/>
    <property type="match status" value="1"/>
</dbReference>
<evidence type="ECO:0000256" key="3">
    <source>
        <dbReference type="ARBA" id="ARBA00023082"/>
    </source>
</evidence>
<dbReference type="KEGG" id="fbm:MQE35_02830"/>
<dbReference type="AlphaFoldDB" id="A0A9E6ZPM4"/>
<dbReference type="InterPro" id="IPR036388">
    <property type="entry name" value="WH-like_DNA-bd_sf"/>
</dbReference>
<evidence type="ECO:0000259" key="6">
    <source>
        <dbReference type="Pfam" id="PF08281"/>
    </source>
</evidence>
<evidence type="ECO:0000256" key="4">
    <source>
        <dbReference type="ARBA" id="ARBA00023163"/>
    </source>
</evidence>
<dbReference type="InterPro" id="IPR007627">
    <property type="entry name" value="RNA_pol_sigma70_r2"/>
</dbReference>
<dbReference type="GO" id="GO:0003677">
    <property type="term" value="F:DNA binding"/>
    <property type="evidence" value="ECO:0007669"/>
    <property type="project" value="InterPro"/>
</dbReference>
<evidence type="ECO:0000313" key="8">
    <source>
        <dbReference type="Proteomes" id="UP000831290"/>
    </source>
</evidence>
<dbReference type="Pfam" id="PF04542">
    <property type="entry name" value="Sigma70_r2"/>
    <property type="match status" value="1"/>
</dbReference>
<dbReference type="InterPro" id="IPR039425">
    <property type="entry name" value="RNA_pol_sigma-70-like"/>
</dbReference>
<gene>
    <name evidence="7" type="ORF">MQE35_02830</name>
</gene>
<dbReference type="GO" id="GO:0016987">
    <property type="term" value="F:sigma factor activity"/>
    <property type="evidence" value="ECO:0007669"/>
    <property type="project" value="UniProtKB-KW"/>
</dbReference>
<name>A0A9E6ZPM4_9FLAO</name>
<evidence type="ECO:0000259" key="5">
    <source>
        <dbReference type="Pfam" id="PF04542"/>
    </source>
</evidence>
<proteinExistence type="inferred from homology"/>
<reference evidence="7" key="1">
    <citation type="submission" date="2022-03" db="EMBL/GenBank/DDBJ databases">
        <title>Description of Abyssus ytuae gen. nov., sp. nov., a novel member of the family Flavobacteriaceae isolated from the sediment of Mariana Trench.</title>
        <authorList>
            <person name="Zhang J."/>
            <person name="Xu X."/>
        </authorList>
    </citation>
    <scope>NUCLEOTIDE SEQUENCE</scope>
    <source>
        <strain evidence="7">MT3330</strain>
    </source>
</reference>
<keyword evidence="3" id="KW-0731">Sigma factor</keyword>
<dbReference type="InterPro" id="IPR013249">
    <property type="entry name" value="RNA_pol_sigma70_r4_t2"/>
</dbReference>
<dbReference type="RefSeq" id="WP_255844312.1">
    <property type="nucleotide sequence ID" value="NZ_CP094358.1"/>
</dbReference>
<comment type="similarity">
    <text evidence="1">Belongs to the sigma-70 factor family. ECF subfamily.</text>
</comment>